<accession>A0A6J8BYA5</accession>
<feature type="transmembrane region" description="Helical" evidence="1">
    <location>
        <begin position="224"/>
        <end position="250"/>
    </location>
</feature>
<dbReference type="EMBL" id="CACVKT020004162">
    <property type="protein sequence ID" value="CAC5388416.1"/>
    <property type="molecule type" value="Genomic_DNA"/>
</dbReference>
<reference evidence="3 4" key="1">
    <citation type="submission" date="2020-06" db="EMBL/GenBank/DDBJ databases">
        <authorList>
            <person name="Li R."/>
            <person name="Bekaert M."/>
        </authorList>
    </citation>
    <scope>NUCLEOTIDE SEQUENCE [LARGE SCALE GENOMIC DNA]</scope>
    <source>
        <strain evidence="4">wild</strain>
    </source>
</reference>
<keyword evidence="1" id="KW-0472">Membrane</keyword>
<name>A0A6J8BYA5_MYTCO</name>
<evidence type="ECO:0000313" key="4">
    <source>
        <dbReference type="Proteomes" id="UP000507470"/>
    </source>
</evidence>
<dbReference type="OrthoDB" id="6195814at2759"/>
<organism evidence="3 4">
    <name type="scientific">Mytilus coruscus</name>
    <name type="common">Sea mussel</name>
    <dbReference type="NCBI Taxonomy" id="42192"/>
    <lineage>
        <taxon>Eukaryota</taxon>
        <taxon>Metazoa</taxon>
        <taxon>Spiralia</taxon>
        <taxon>Lophotrochozoa</taxon>
        <taxon>Mollusca</taxon>
        <taxon>Bivalvia</taxon>
        <taxon>Autobranchia</taxon>
        <taxon>Pteriomorphia</taxon>
        <taxon>Mytilida</taxon>
        <taxon>Mytiloidea</taxon>
        <taxon>Mytilidae</taxon>
        <taxon>Mytilinae</taxon>
        <taxon>Mytilus</taxon>
    </lineage>
</organism>
<evidence type="ECO:0000313" key="3">
    <source>
        <dbReference type="EMBL" id="CAC5388416.1"/>
    </source>
</evidence>
<dbReference type="AlphaFoldDB" id="A0A6J8BYA5"/>
<protein>
    <recommendedName>
        <fullName evidence="2">SEA domain-containing protein</fullName>
    </recommendedName>
</protein>
<proteinExistence type="predicted"/>
<dbReference type="Pfam" id="PF01390">
    <property type="entry name" value="SEA"/>
    <property type="match status" value="1"/>
</dbReference>
<dbReference type="SUPFAM" id="SSF82671">
    <property type="entry name" value="SEA domain"/>
    <property type="match status" value="1"/>
</dbReference>
<dbReference type="InterPro" id="IPR036364">
    <property type="entry name" value="SEA_dom_sf"/>
</dbReference>
<keyword evidence="1" id="KW-1133">Transmembrane helix</keyword>
<sequence>MDSPAANSEILLNGPPFSTPALDRPADTVISSIVIKNLLIDKYFVSVPTTAYTPVSGELKVEVILTISVTPNEDLTNENTVYYQELFNETFSVLTTYYSSSAATKDNFIKVVVYRISKGSLVVDHAVILNSQTTTGQNQVAAATNNLVNGGATLTFGPGQTTPVAAGATTAAIYTTGGINATVTTSTTICDTFNTLNTCPTNHECSMNGNGVPFCAPLKSTDNFPLIVGLGVGIPLFFIVLALIIVLCVYNSKCHKSNSLDEDDDLDRTMPAHEGFFTGAIPGRFNSWNRLADSAFHGHCESERGAYDNELFRGKDPYCKSMPE</sequence>
<dbReference type="Proteomes" id="UP000507470">
    <property type="component" value="Unassembled WGS sequence"/>
</dbReference>
<evidence type="ECO:0000259" key="2">
    <source>
        <dbReference type="PROSITE" id="PS50024"/>
    </source>
</evidence>
<keyword evidence="4" id="KW-1185">Reference proteome</keyword>
<dbReference type="InterPro" id="IPR000082">
    <property type="entry name" value="SEA_dom"/>
</dbReference>
<keyword evidence="1" id="KW-0812">Transmembrane</keyword>
<evidence type="ECO:0000256" key="1">
    <source>
        <dbReference type="SAM" id="Phobius"/>
    </source>
</evidence>
<dbReference type="PROSITE" id="PS50024">
    <property type="entry name" value="SEA"/>
    <property type="match status" value="1"/>
</dbReference>
<feature type="domain" description="SEA" evidence="2">
    <location>
        <begin position="51"/>
        <end position="168"/>
    </location>
</feature>
<gene>
    <name evidence="3" type="ORF">MCOR_23680</name>
</gene>